<feature type="domain" description="C-type lectin" evidence="1">
    <location>
        <begin position="11"/>
        <end position="77"/>
    </location>
</feature>
<sequence length="125" mass="13886">MQATQCNPANQNAEQNAFLTSLMKRRGNTRLGMIAPKGDNVFEWLDGTLVADTFSAWNSGEPNNAGSENCAILFVSGGGKGRPSASQSGKNDIVCVDLRLKFHDPVIRSDNHKRKQFYKRTREQR</sequence>
<dbReference type="Gene3D" id="3.10.100.10">
    <property type="entry name" value="Mannose-Binding Protein A, subunit A"/>
    <property type="match status" value="1"/>
</dbReference>
<protein>
    <recommendedName>
        <fullName evidence="1">C-type lectin domain-containing protein</fullName>
    </recommendedName>
</protein>
<name>A0ABN8S039_9CNID</name>
<dbReference type="Proteomes" id="UP001159405">
    <property type="component" value="Unassembled WGS sequence"/>
</dbReference>
<dbReference type="PROSITE" id="PS50041">
    <property type="entry name" value="C_TYPE_LECTIN_2"/>
    <property type="match status" value="1"/>
</dbReference>
<evidence type="ECO:0000313" key="3">
    <source>
        <dbReference type="Proteomes" id="UP001159405"/>
    </source>
</evidence>
<organism evidence="2 3">
    <name type="scientific">Porites lobata</name>
    <dbReference type="NCBI Taxonomy" id="104759"/>
    <lineage>
        <taxon>Eukaryota</taxon>
        <taxon>Metazoa</taxon>
        <taxon>Cnidaria</taxon>
        <taxon>Anthozoa</taxon>
        <taxon>Hexacorallia</taxon>
        <taxon>Scleractinia</taxon>
        <taxon>Fungiina</taxon>
        <taxon>Poritidae</taxon>
        <taxon>Porites</taxon>
    </lineage>
</organism>
<dbReference type="EMBL" id="CALNXK010000400">
    <property type="protein sequence ID" value="CAH3184794.1"/>
    <property type="molecule type" value="Genomic_DNA"/>
</dbReference>
<dbReference type="InterPro" id="IPR016186">
    <property type="entry name" value="C-type_lectin-like/link_sf"/>
</dbReference>
<keyword evidence="3" id="KW-1185">Reference proteome</keyword>
<dbReference type="SUPFAM" id="SSF56436">
    <property type="entry name" value="C-type lectin-like"/>
    <property type="match status" value="1"/>
</dbReference>
<proteinExistence type="predicted"/>
<evidence type="ECO:0000259" key="1">
    <source>
        <dbReference type="PROSITE" id="PS50041"/>
    </source>
</evidence>
<reference evidence="2 3" key="1">
    <citation type="submission" date="2022-05" db="EMBL/GenBank/DDBJ databases">
        <authorList>
            <consortium name="Genoscope - CEA"/>
            <person name="William W."/>
        </authorList>
    </citation>
    <scope>NUCLEOTIDE SEQUENCE [LARGE SCALE GENOMIC DNA]</scope>
</reference>
<evidence type="ECO:0000313" key="2">
    <source>
        <dbReference type="EMBL" id="CAH3184794.1"/>
    </source>
</evidence>
<gene>
    <name evidence="2" type="ORF">PLOB_00030765</name>
</gene>
<dbReference type="InterPro" id="IPR001304">
    <property type="entry name" value="C-type_lectin-like"/>
</dbReference>
<comment type="caution">
    <text evidence="2">The sequence shown here is derived from an EMBL/GenBank/DDBJ whole genome shotgun (WGS) entry which is preliminary data.</text>
</comment>
<accession>A0ABN8S039</accession>
<dbReference type="InterPro" id="IPR016187">
    <property type="entry name" value="CTDL_fold"/>
</dbReference>
<dbReference type="CDD" id="cd00037">
    <property type="entry name" value="CLECT"/>
    <property type="match status" value="1"/>
</dbReference>